<dbReference type="EMBL" id="JACIJJ010000004">
    <property type="protein sequence ID" value="MBB5699639.1"/>
    <property type="molecule type" value="Genomic_DNA"/>
</dbReference>
<keyword evidence="4" id="KW-1185">Reference proteome</keyword>
<proteinExistence type="predicted"/>
<dbReference type="SUPFAM" id="SSF55174">
    <property type="entry name" value="Alpha-L RNA-binding motif"/>
    <property type="match status" value="1"/>
</dbReference>
<dbReference type="RefSeq" id="WP_246359537.1">
    <property type="nucleotide sequence ID" value="NZ_JACIJJ010000004.1"/>
</dbReference>
<feature type="domain" description="RNA-binding S4" evidence="2">
    <location>
        <begin position="15"/>
        <end position="60"/>
    </location>
</feature>
<accession>A0A7W9AS77</accession>
<dbReference type="InterPro" id="IPR036986">
    <property type="entry name" value="S4_RNA-bd_sf"/>
</dbReference>
<name>A0A7W9AS77_9SPHN</name>
<gene>
    <name evidence="3" type="ORF">FHR19_003005</name>
</gene>
<evidence type="ECO:0000313" key="4">
    <source>
        <dbReference type="Proteomes" id="UP000557739"/>
    </source>
</evidence>
<keyword evidence="1" id="KW-0694">RNA-binding</keyword>
<dbReference type="GO" id="GO:0003723">
    <property type="term" value="F:RNA binding"/>
    <property type="evidence" value="ECO:0007669"/>
    <property type="project" value="UniProtKB-KW"/>
</dbReference>
<dbReference type="AlphaFoldDB" id="A0A7W9AS77"/>
<dbReference type="Proteomes" id="UP000557739">
    <property type="component" value="Unassembled WGS sequence"/>
</dbReference>
<reference evidence="3 4" key="1">
    <citation type="submission" date="2020-08" db="EMBL/GenBank/DDBJ databases">
        <title>Genomic Encyclopedia of Type Strains, Phase IV (KMG-IV): sequencing the most valuable type-strain genomes for metagenomic binning, comparative biology and taxonomic classification.</title>
        <authorList>
            <person name="Goeker M."/>
        </authorList>
    </citation>
    <scope>NUCLEOTIDE SEQUENCE [LARGE SCALE GENOMIC DNA]</scope>
    <source>
        <strain evidence="3 4">DSM 27244</strain>
    </source>
</reference>
<dbReference type="Gene3D" id="3.10.290.10">
    <property type="entry name" value="RNA-binding S4 domain"/>
    <property type="match status" value="1"/>
</dbReference>
<evidence type="ECO:0000313" key="3">
    <source>
        <dbReference type="EMBL" id="MBB5699639.1"/>
    </source>
</evidence>
<protein>
    <submittedName>
        <fullName evidence="3">Ribosome-associated heat shock protein Hsp15</fullName>
    </submittedName>
</protein>
<dbReference type="CDD" id="cd00165">
    <property type="entry name" value="S4"/>
    <property type="match status" value="1"/>
</dbReference>
<evidence type="ECO:0000259" key="2">
    <source>
        <dbReference type="Pfam" id="PF01479"/>
    </source>
</evidence>
<dbReference type="PROSITE" id="PS50889">
    <property type="entry name" value="S4"/>
    <property type="match status" value="1"/>
</dbReference>
<keyword evidence="3" id="KW-0346">Stress response</keyword>
<organism evidence="3 4">
    <name type="scientific">Sphingomonas yantingensis</name>
    <dbReference type="NCBI Taxonomy" id="1241761"/>
    <lineage>
        <taxon>Bacteria</taxon>
        <taxon>Pseudomonadati</taxon>
        <taxon>Pseudomonadota</taxon>
        <taxon>Alphaproteobacteria</taxon>
        <taxon>Sphingomonadales</taxon>
        <taxon>Sphingomonadaceae</taxon>
        <taxon>Sphingomonas</taxon>
    </lineage>
</organism>
<dbReference type="InterPro" id="IPR002942">
    <property type="entry name" value="S4_RNA-bd"/>
</dbReference>
<evidence type="ECO:0000256" key="1">
    <source>
        <dbReference type="PROSITE-ProRule" id="PRU00182"/>
    </source>
</evidence>
<comment type="caution">
    <text evidence="3">The sequence shown here is derived from an EMBL/GenBank/DDBJ whole genome shotgun (WGS) entry which is preliminary data.</text>
</comment>
<dbReference type="Pfam" id="PF01479">
    <property type="entry name" value="S4"/>
    <property type="match status" value="1"/>
</dbReference>
<sequence length="110" mass="11893">MPRLPDWTCAVGDGQRLDLFLWYTRFAKTRSAAQAIAEAGTLRLDGRRIDRAHACVRVGSVLAFPCHGVIRVIRVESLPGRRGPAPEAQACYADLDLRHAKGVDAPGAAA</sequence>